<dbReference type="Gene3D" id="3.10.560.10">
    <property type="entry name" value="Outer membrane lipoprotein wza domain like"/>
    <property type="match status" value="1"/>
</dbReference>
<dbReference type="InterPro" id="IPR003715">
    <property type="entry name" value="Poly_export_N"/>
</dbReference>
<proteinExistence type="predicted"/>
<dbReference type="PANTHER" id="PTHR33619">
    <property type="entry name" value="POLYSACCHARIDE EXPORT PROTEIN GFCE-RELATED"/>
    <property type="match status" value="1"/>
</dbReference>
<keyword evidence="1 2" id="KW-0732">Signal</keyword>
<feature type="signal peptide" evidence="2">
    <location>
        <begin position="1"/>
        <end position="33"/>
    </location>
</feature>
<dbReference type="PANTHER" id="PTHR33619:SF3">
    <property type="entry name" value="POLYSACCHARIDE EXPORT PROTEIN GFCE-RELATED"/>
    <property type="match status" value="1"/>
</dbReference>
<gene>
    <name evidence="4" type="ORF">PZE19_04440</name>
</gene>
<evidence type="ECO:0000256" key="2">
    <source>
        <dbReference type="SAM" id="SignalP"/>
    </source>
</evidence>
<feature type="domain" description="Polysaccharide export protein N-terminal" evidence="3">
    <location>
        <begin position="63"/>
        <end position="125"/>
    </location>
</feature>
<evidence type="ECO:0000313" key="5">
    <source>
        <dbReference type="Proteomes" id="UP001216907"/>
    </source>
</evidence>
<protein>
    <submittedName>
        <fullName evidence="4">Polysaccharide biosynthesis/export family protein</fullName>
    </submittedName>
</protein>
<evidence type="ECO:0000313" key="4">
    <source>
        <dbReference type="EMBL" id="MDG3003005.1"/>
    </source>
</evidence>
<accession>A0ABT6F606</accession>
<dbReference type="RefSeq" id="WP_277859363.1">
    <property type="nucleotide sequence ID" value="NZ_JARRAG010000001.1"/>
</dbReference>
<name>A0ABT6F606_9BACT</name>
<feature type="chain" id="PRO_5046626610" evidence="2">
    <location>
        <begin position="34"/>
        <end position="248"/>
    </location>
</feature>
<dbReference type="Proteomes" id="UP001216907">
    <property type="component" value="Unassembled WGS sequence"/>
</dbReference>
<dbReference type="Gene3D" id="3.30.1950.10">
    <property type="entry name" value="wza like domain"/>
    <property type="match status" value="1"/>
</dbReference>
<comment type="caution">
    <text evidence="4">The sequence shown here is derived from an EMBL/GenBank/DDBJ whole genome shotgun (WGS) entry which is preliminary data.</text>
</comment>
<reference evidence="4 5" key="1">
    <citation type="submission" date="2023-03" db="EMBL/GenBank/DDBJ databases">
        <title>Paludisphaera mucosa sp. nov. a novel planctomycete from northern fen.</title>
        <authorList>
            <person name="Ivanova A."/>
        </authorList>
    </citation>
    <scope>NUCLEOTIDE SEQUENCE [LARGE SCALE GENOMIC DNA]</scope>
    <source>
        <strain evidence="4 5">Pla2</strain>
    </source>
</reference>
<dbReference type="InterPro" id="IPR049712">
    <property type="entry name" value="Poly_export"/>
</dbReference>
<evidence type="ECO:0000256" key="1">
    <source>
        <dbReference type="ARBA" id="ARBA00022729"/>
    </source>
</evidence>
<organism evidence="4 5">
    <name type="scientific">Paludisphaera mucosa</name>
    <dbReference type="NCBI Taxonomy" id="3030827"/>
    <lineage>
        <taxon>Bacteria</taxon>
        <taxon>Pseudomonadati</taxon>
        <taxon>Planctomycetota</taxon>
        <taxon>Planctomycetia</taxon>
        <taxon>Isosphaerales</taxon>
        <taxon>Isosphaeraceae</taxon>
        <taxon>Paludisphaera</taxon>
    </lineage>
</organism>
<keyword evidence="5" id="KW-1185">Reference proteome</keyword>
<dbReference type="EMBL" id="JARRAG010000001">
    <property type="protein sequence ID" value="MDG3003005.1"/>
    <property type="molecule type" value="Genomic_DNA"/>
</dbReference>
<sequence>MTARTPTAFSCLRRMLILAGLASALLTFTPGCAGRRLRKEADQVPYRGVVDVDQARELDKTTMPKYVVEPPDELDIAVKPTPPDWSPSSTVVQADGVIDLGLYGDVYVVGLTLDQVEEKVAQQLTLDALKRGQKPTEPYRVSARLSNSQSKFFYVLGTVATEGKFPIRGNETALDAIVQAGLKSNSLPEKAYLVRPHPAGGCDQVLRIDYEAIKERGDTITNYQIFPGDRIVVPGTRPPSLIATLLGR</sequence>
<evidence type="ECO:0000259" key="3">
    <source>
        <dbReference type="Pfam" id="PF02563"/>
    </source>
</evidence>
<dbReference type="Pfam" id="PF02563">
    <property type="entry name" value="Poly_export"/>
    <property type="match status" value="1"/>
</dbReference>